<dbReference type="NCBIfam" id="NF003376">
    <property type="entry name" value="PRK04452.1-2"/>
    <property type="match status" value="1"/>
</dbReference>
<dbReference type="GO" id="GO:0035999">
    <property type="term" value="P:tetrahydrofolate interconversion"/>
    <property type="evidence" value="ECO:0007669"/>
    <property type="project" value="UniProtKB-UniPathway"/>
</dbReference>
<comment type="pathway">
    <text evidence="2 6">One-carbon metabolism; tetrahydrofolate interconversion.</text>
</comment>
<evidence type="ECO:0000256" key="5">
    <source>
        <dbReference type="ARBA" id="ARBA00023002"/>
    </source>
</evidence>
<dbReference type="RefSeq" id="WP_273018817.1">
    <property type="nucleotide sequence ID" value="NZ_DAINLL010000022.1"/>
</dbReference>
<evidence type="ECO:0000256" key="6">
    <source>
        <dbReference type="RuleBase" id="RU003862"/>
    </source>
</evidence>
<organism evidence="9 10">
    <name type="scientific">Thermodesulfobacterium commune</name>
    <dbReference type="NCBI Taxonomy" id="1741"/>
    <lineage>
        <taxon>Bacteria</taxon>
        <taxon>Pseudomonadati</taxon>
        <taxon>Thermodesulfobacteriota</taxon>
        <taxon>Thermodesulfobacteria</taxon>
        <taxon>Thermodesulfobacteriales</taxon>
        <taxon>Thermodesulfobacteriaceae</taxon>
        <taxon>Thermodesulfobacterium</taxon>
    </lineage>
</organism>
<dbReference type="InterPro" id="IPR003171">
    <property type="entry name" value="Mehydrof_redctse-like"/>
</dbReference>
<keyword evidence="3 6" id="KW-0285">Flavoprotein</keyword>
<feature type="domain" description="CO dehydrogenase/acetyl-CoA synthase delta subunit TIM barrel" evidence="8">
    <location>
        <begin position="428"/>
        <end position="669"/>
    </location>
</feature>
<evidence type="ECO:0000256" key="1">
    <source>
        <dbReference type="ARBA" id="ARBA00001974"/>
    </source>
</evidence>
<comment type="caution">
    <text evidence="9">The sequence shown here is derived from an EMBL/GenBank/DDBJ whole genome shotgun (WGS) entry which is preliminary data.</text>
</comment>
<dbReference type="Gene3D" id="3.20.20.20">
    <property type="entry name" value="Dihydropteroate synthase-like"/>
    <property type="match status" value="1"/>
</dbReference>
<dbReference type="Gene3D" id="3.20.20.220">
    <property type="match status" value="1"/>
</dbReference>
<accession>A0A3B8N2S4</accession>
<evidence type="ECO:0000313" key="9">
    <source>
        <dbReference type="EMBL" id="HAA83469.1"/>
    </source>
</evidence>
<comment type="cofactor">
    <cofactor evidence="1 6">
        <name>FAD</name>
        <dbReference type="ChEBI" id="CHEBI:57692"/>
    </cofactor>
</comment>
<feature type="coiled-coil region" evidence="7">
    <location>
        <begin position="316"/>
        <end position="343"/>
    </location>
</feature>
<evidence type="ECO:0000256" key="4">
    <source>
        <dbReference type="ARBA" id="ARBA00022827"/>
    </source>
</evidence>
<dbReference type="GO" id="GO:0006555">
    <property type="term" value="P:methionine metabolic process"/>
    <property type="evidence" value="ECO:0007669"/>
    <property type="project" value="InterPro"/>
</dbReference>
<dbReference type="InterPro" id="IPR016041">
    <property type="entry name" value="Ac-CoA_synth_d_su_TIM-brl"/>
</dbReference>
<dbReference type="PANTHER" id="PTHR36214">
    <property type="match status" value="1"/>
</dbReference>
<dbReference type="PANTHER" id="PTHR36214:SF5">
    <property type="entry name" value="ACETYL-COA DECARBONYLASE_SYNTHASE COMPLEX SUBUNIT DELTA"/>
    <property type="match status" value="1"/>
</dbReference>
<dbReference type="Proteomes" id="UP000257240">
    <property type="component" value="Unassembled WGS sequence"/>
</dbReference>
<keyword evidence="5 6" id="KW-0560">Oxidoreductase</keyword>
<evidence type="ECO:0000256" key="7">
    <source>
        <dbReference type="SAM" id="Coils"/>
    </source>
</evidence>
<dbReference type="InterPro" id="IPR011005">
    <property type="entry name" value="Dihydropteroate_synth-like_sf"/>
</dbReference>
<dbReference type="SUPFAM" id="SSF51730">
    <property type="entry name" value="FAD-linked oxidoreductase"/>
    <property type="match status" value="1"/>
</dbReference>
<dbReference type="AlphaFoldDB" id="A0A3B8N2S4"/>
<reference evidence="9 10" key="1">
    <citation type="journal article" date="2018" name="Nat. Biotechnol.">
        <title>A standardized bacterial taxonomy based on genome phylogeny substantially revises the tree of life.</title>
        <authorList>
            <person name="Parks D.H."/>
            <person name="Chuvochina M."/>
            <person name="Waite D.W."/>
            <person name="Rinke C."/>
            <person name="Skarshewski A."/>
            <person name="Chaumeil P.A."/>
            <person name="Hugenholtz P."/>
        </authorList>
    </citation>
    <scope>NUCLEOTIDE SEQUENCE [LARGE SCALE GENOMIC DNA]</scope>
    <source>
        <strain evidence="9">UBA12529</strain>
    </source>
</reference>
<evidence type="ECO:0000259" key="8">
    <source>
        <dbReference type="Pfam" id="PF03599"/>
    </source>
</evidence>
<protein>
    <recommendedName>
        <fullName evidence="6">Methylenetetrahydrofolate reductase</fullName>
    </recommendedName>
</protein>
<evidence type="ECO:0000256" key="3">
    <source>
        <dbReference type="ARBA" id="ARBA00022630"/>
    </source>
</evidence>
<dbReference type="InterPro" id="IPR051069">
    <property type="entry name" value="ACDS_complex_subunit"/>
</dbReference>
<dbReference type="Pfam" id="PF03599">
    <property type="entry name" value="CdhD"/>
    <property type="match status" value="1"/>
</dbReference>
<dbReference type="SUPFAM" id="SSF51717">
    <property type="entry name" value="Dihydropteroate synthetase-like"/>
    <property type="match status" value="1"/>
</dbReference>
<evidence type="ECO:0000313" key="10">
    <source>
        <dbReference type="Proteomes" id="UP000257240"/>
    </source>
</evidence>
<dbReference type="CDD" id="cd00537">
    <property type="entry name" value="MTHFR"/>
    <property type="match status" value="1"/>
</dbReference>
<sequence length="730" mass="81811">MKFRSNLERVLKSGYMAITCELAPPKHASLEPLKKKARVLKGYVDAANITDCQVAMVRLSSLAGCLAIMLEGIEPILQMTCRDRNRIAMQSDLLGAWALGIRNLFCTTGDHPKFGNHPQAKPVFDLDSVQLVAMVNQLKQGRFLNGQEIKGENPRFFIGATENPFADPSEYRVRRLAKKIKAGAEFIQTQLVYDVTKFKQFMYIAHNEGLTEKAYILAGIVPPKSFRMIDYIKSHLPGSCVPEDLVKRMREAKDPLEEGIKIAVELIEQIKEIPGVKGFHLMAIGWEEYLPEILKKTGFYPRPFSQDLLPEDTKTFSLREQEKKHLEEEIKNLKEHLLRLESLITGKKEIKEEDSEKVSITIETPKEKTTAVVEDLTKTSPSSLAPAKEESLTGEKSRLKVLYRSLSERAKGLPEDLYREPASGRIREVVFGKGDKALKVGGAEALPFHSFEGSLGQPLRIAMEVLDVVPEDFPEVLAKYFKDVWDDPGSWAKKCVEEYGAEAIAVYLLGIDPNYLNLGADHAKRVIEKVKKAVDVPLIIWGCDNAEKDTEVLREVAEVIKDDNILFGPIVEDNYRTLGAVALGYQLPVIAQSPIDVNIAKQLNILLENLGVPLEKIIMDPSVGALGYGLEYTYSVMERIRLAALYSNDVKLQNPFICNVGREVWKTKETSLPSDEFMGEAEMRGVMMEVITAVSLALAGGELFILRHPKSLELTKRVLNLLWTSSEQKP</sequence>
<keyword evidence="4 6" id="KW-0274">FAD</keyword>
<gene>
    <name evidence="9" type="ORF">DCE01_01560</name>
</gene>
<dbReference type="EMBL" id="DLVE01000020">
    <property type="protein sequence ID" value="HAA83469.1"/>
    <property type="molecule type" value="Genomic_DNA"/>
</dbReference>
<keyword evidence="7" id="KW-0175">Coiled coil</keyword>
<proteinExistence type="inferred from homology"/>
<comment type="similarity">
    <text evidence="6">Belongs to the methylenetetrahydrofolate reductase family.</text>
</comment>
<dbReference type="GO" id="GO:0004489">
    <property type="term" value="F:methylenetetrahydrofolate reductase [NAD(P)H] activity"/>
    <property type="evidence" value="ECO:0007669"/>
    <property type="project" value="InterPro"/>
</dbReference>
<dbReference type="Pfam" id="PF02219">
    <property type="entry name" value="MTHFR"/>
    <property type="match status" value="1"/>
</dbReference>
<evidence type="ECO:0000256" key="2">
    <source>
        <dbReference type="ARBA" id="ARBA00004777"/>
    </source>
</evidence>
<dbReference type="UniPathway" id="UPA00193"/>
<name>A0A3B8N2S4_9BACT</name>
<dbReference type="InterPro" id="IPR029041">
    <property type="entry name" value="FAD-linked_oxidoreductase-like"/>
</dbReference>